<comment type="caution">
    <text evidence="6">The sequence shown here is derived from an EMBL/GenBank/DDBJ whole genome shotgun (WGS) entry which is preliminary data.</text>
</comment>
<organism evidence="6 7">
    <name type="scientific">Phlyctema vagabunda</name>
    <dbReference type="NCBI Taxonomy" id="108571"/>
    <lineage>
        <taxon>Eukaryota</taxon>
        <taxon>Fungi</taxon>
        <taxon>Dikarya</taxon>
        <taxon>Ascomycota</taxon>
        <taxon>Pezizomycotina</taxon>
        <taxon>Leotiomycetes</taxon>
        <taxon>Helotiales</taxon>
        <taxon>Dermateaceae</taxon>
        <taxon>Phlyctema</taxon>
    </lineage>
</organism>
<dbReference type="InterPro" id="IPR033939">
    <property type="entry name" value="BCAT_family"/>
</dbReference>
<dbReference type="InterPro" id="IPR001544">
    <property type="entry name" value="Aminotrans_IV"/>
</dbReference>
<dbReference type="PIRSF" id="PIRSF006468">
    <property type="entry name" value="BCAT1"/>
    <property type="match status" value="1"/>
</dbReference>
<evidence type="ECO:0000256" key="2">
    <source>
        <dbReference type="ARBA" id="ARBA00009320"/>
    </source>
</evidence>
<keyword evidence="7" id="KW-1185">Reference proteome</keyword>
<keyword evidence="4" id="KW-0808">Transferase</keyword>
<dbReference type="Proteomes" id="UP001629113">
    <property type="component" value="Unassembled WGS sequence"/>
</dbReference>
<gene>
    <name evidence="6" type="ORF">PVAG01_00543</name>
</gene>
<evidence type="ECO:0000256" key="3">
    <source>
        <dbReference type="ARBA" id="ARBA00022576"/>
    </source>
</evidence>
<dbReference type="InterPro" id="IPR043131">
    <property type="entry name" value="BCAT-like_N"/>
</dbReference>
<dbReference type="Pfam" id="PF01063">
    <property type="entry name" value="Aminotran_4"/>
    <property type="match status" value="1"/>
</dbReference>
<name>A0ABR4PUJ9_9HELO</name>
<dbReference type="InterPro" id="IPR005786">
    <property type="entry name" value="B_amino_transII"/>
</dbReference>
<protein>
    <submittedName>
        <fullName evidence="6">Branched-chain amino acid aminotransferase</fullName>
    </submittedName>
</protein>
<evidence type="ECO:0000256" key="5">
    <source>
        <dbReference type="ARBA" id="ARBA00022898"/>
    </source>
</evidence>
<evidence type="ECO:0000256" key="4">
    <source>
        <dbReference type="ARBA" id="ARBA00022679"/>
    </source>
</evidence>
<comment type="similarity">
    <text evidence="2">Belongs to the class-IV pyridoxal-phosphate-dependent aminotransferase family.</text>
</comment>
<proteinExistence type="inferred from homology"/>
<dbReference type="Gene3D" id="3.30.470.10">
    <property type="match status" value="1"/>
</dbReference>
<dbReference type="InterPro" id="IPR036038">
    <property type="entry name" value="Aminotransferase-like"/>
</dbReference>
<dbReference type="Gene3D" id="3.20.10.10">
    <property type="entry name" value="D-amino Acid Aminotransferase, subunit A, domain 2"/>
    <property type="match status" value="1"/>
</dbReference>
<dbReference type="InterPro" id="IPR043132">
    <property type="entry name" value="BCAT-like_C"/>
</dbReference>
<dbReference type="EMBL" id="JBFCZG010000001">
    <property type="protein sequence ID" value="KAL3427033.1"/>
    <property type="molecule type" value="Genomic_DNA"/>
</dbReference>
<dbReference type="SUPFAM" id="SSF56752">
    <property type="entry name" value="D-aminoacid aminotransferase-like PLP-dependent enzymes"/>
    <property type="match status" value="1"/>
</dbReference>
<evidence type="ECO:0000256" key="1">
    <source>
        <dbReference type="ARBA" id="ARBA00001933"/>
    </source>
</evidence>
<sequence>MAFPRPPRPDINWDALEFKIWEVNGHVESTYEVDTNAWSQPRFVHDPMQKIHGLAPALNYGQQAFEGLKAYRDSAGKINVFRPQKHAARMIHSAGYVSIPAPPEELFLASVKLAVSLNTEFVPPHGSSALLYIRPLIFGSGAHLGLSPPRQFKLCVYVQPMPNYHGAEPVDGLVLDDFDRAATKGTGSAKVGGNYAPVMRWSERARADHFAITLHLDSKTASEIDEFSTSAFLGLRKHEAGDGYTAVMPDSRNIVQSVTSDSCQALARSFGWDVEKRPVPYGELAEFTEVLALGTAAAIVPIRSISRKSTCDKFVYIDEGKGPGPGFERLLSAYDGIVKGKIEDPFGWLEEVPEIPASAKSVHGSS</sequence>
<comment type="cofactor">
    <cofactor evidence="1">
        <name>pyridoxal 5'-phosphate</name>
        <dbReference type="ChEBI" id="CHEBI:597326"/>
    </cofactor>
</comment>
<accession>A0ABR4PUJ9</accession>
<evidence type="ECO:0000313" key="6">
    <source>
        <dbReference type="EMBL" id="KAL3427033.1"/>
    </source>
</evidence>
<dbReference type="GO" id="GO:0008483">
    <property type="term" value="F:transaminase activity"/>
    <property type="evidence" value="ECO:0007669"/>
    <property type="project" value="UniProtKB-KW"/>
</dbReference>
<dbReference type="PANTHER" id="PTHR42825">
    <property type="entry name" value="AMINO ACID AMINOTRANSFERASE"/>
    <property type="match status" value="1"/>
</dbReference>
<keyword evidence="5" id="KW-0663">Pyridoxal phosphate</keyword>
<dbReference type="PANTHER" id="PTHR42825:SF2">
    <property type="entry name" value="BRANCHED-CHAIN-AMINO-ACID AMINOTRANSFERASE 3, CHLOROPLASTIC-RELATED"/>
    <property type="match status" value="1"/>
</dbReference>
<evidence type="ECO:0000313" key="7">
    <source>
        <dbReference type="Proteomes" id="UP001629113"/>
    </source>
</evidence>
<dbReference type="CDD" id="cd01557">
    <property type="entry name" value="BCAT_beta_family"/>
    <property type="match status" value="1"/>
</dbReference>
<keyword evidence="3 6" id="KW-0032">Aminotransferase</keyword>
<reference evidence="6 7" key="1">
    <citation type="submission" date="2024-06" db="EMBL/GenBank/DDBJ databases">
        <title>Complete genome of Phlyctema vagabunda strain 19-DSS-EL-015.</title>
        <authorList>
            <person name="Fiorenzani C."/>
        </authorList>
    </citation>
    <scope>NUCLEOTIDE SEQUENCE [LARGE SCALE GENOMIC DNA]</scope>
    <source>
        <strain evidence="6 7">19-DSS-EL-015</strain>
    </source>
</reference>